<evidence type="ECO:0000256" key="1">
    <source>
        <dbReference type="SAM" id="MobiDB-lite"/>
    </source>
</evidence>
<evidence type="ECO:0000313" key="3">
    <source>
        <dbReference type="Proteomes" id="UP000008784"/>
    </source>
</evidence>
<feature type="region of interest" description="Disordered" evidence="1">
    <location>
        <begin position="71"/>
        <end position="132"/>
    </location>
</feature>
<evidence type="ECO:0000313" key="2">
    <source>
        <dbReference type="EMBL" id="EGX45773.1"/>
    </source>
</evidence>
<keyword evidence="3" id="KW-1185">Reference proteome</keyword>
<dbReference type="GeneID" id="22896627"/>
<name>G1XMC0_ARTOA</name>
<dbReference type="InParanoid" id="G1XMC0"/>
<reference evidence="2 3" key="1">
    <citation type="journal article" date="2011" name="PLoS Pathog.">
        <title>Genomic and proteomic analyses of the fungus Arthrobotrys oligospora provide insights into nematode-trap formation.</title>
        <authorList>
            <person name="Yang J."/>
            <person name="Wang L."/>
            <person name="Ji X."/>
            <person name="Feng Y."/>
            <person name="Li X."/>
            <person name="Zou C."/>
            <person name="Xu J."/>
            <person name="Ren Y."/>
            <person name="Mi Q."/>
            <person name="Wu J."/>
            <person name="Liu S."/>
            <person name="Liu Y."/>
            <person name="Huang X."/>
            <person name="Wang H."/>
            <person name="Niu X."/>
            <person name="Li J."/>
            <person name="Liang L."/>
            <person name="Luo Y."/>
            <person name="Ji K."/>
            <person name="Zhou W."/>
            <person name="Yu Z."/>
            <person name="Li G."/>
            <person name="Liu Y."/>
            <person name="Li L."/>
            <person name="Qiao M."/>
            <person name="Feng L."/>
            <person name="Zhang K.-Q."/>
        </authorList>
    </citation>
    <scope>NUCLEOTIDE SEQUENCE [LARGE SCALE GENOMIC DNA]</scope>
    <source>
        <strain evidence="3">ATCC 24927 / CBS 115.81 / DSM 1491</strain>
    </source>
</reference>
<organism evidence="2 3">
    <name type="scientific">Arthrobotrys oligospora (strain ATCC 24927 / CBS 115.81 / DSM 1491)</name>
    <name type="common">Nematode-trapping fungus</name>
    <name type="synonym">Didymozoophaga oligospora</name>
    <dbReference type="NCBI Taxonomy" id="756982"/>
    <lineage>
        <taxon>Eukaryota</taxon>
        <taxon>Fungi</taxon>
        <taxon>Dikarya</taxon>
        <taxon>Ascomycota</taxon>
        <taxon>Pezizomycotina</taxon>
        <taxon>Orbiliomycetes</taxon>
        <taxon>Orbiliales</taxon>
        <taxon>Orbiliaceae</taxon>
        <taxon>Orbilia</taxon>
        <taxon>Orbilia oligospora</taxon>
    </lineage>
</organism>
<dbReference type="HOGENOM" id="CLU_1730986_0_0_1"/>
<dbReference type="RefSeq" id="XP_011125632.1">
    <property type="nucleotide sequence ID" value="XM_011127330.1"/>
</dbReference>
<protein>
    <submittedName>
        <fullName evidence="2">Uncharacterized protein</fullName>
    </submittedName>
</protein>
<gene>
    <name evidence="2" type="ORF">AOL_s00140g89</name>
</gene>
<dbReference type="Proteomes" id="UP000008784">
    <property type="component" value="Unassembled WGS sequence"/>
</dbReference>
<proteinExistence type="predicted"/>
<dbReference type="AlphaFoldDB" id="G1XMC0"/>
<accession>G1XMC0</accession>
<dbReference type="EMBL" id="ADOT01000227">
    <property type="protein sequence ID" value="EGX45773.1"/>
    <property type="molecule type" value="Genomic_DNA"/>
</dbReference>
<feature type="compositionally biased region" description="Polar residues" evidence="1">
    <location>
        <begin position="83"/>
        <end position="105"/>
    </location>
</feature>
<sequence length="151" mass="17108">MDDAIAEMKRLAHARIPETREGQPIDPKVVPVVWNGVPIRLWPKDDQEKIRKLVPGAQDLGLEVRPYIHTKSIPRESRKPVPTRTSNNLPADWTSITSLYIQTKSIPRKSQKPEPPPTSTMTDTRTSVTWSNRLPLFRTATAEINQKDGPL</sequence>
<comment type="caution">
    <text evidence="2">The sequence shown here is derived from an EMBL/GenBank/DDBJ whole genome shotgun (WGS) entry which is preliminary data.</text>
</comment>
<feature type="compositionally biased region" description="Low complexity" evidence="1">
    <location>
        <begin position="119"/>
        <end position="131"/>
    </location>
</feature>